<keyword evidence="2" id="KW-1185">Reference proteome</keyword>
<dbReference type="EMBL" id="CP109134">
    <property type="protein sequence ID" value="WSD10125.1"/>
    <property type="molecule type" value="Genomic_DNA"/>
</dbReference>
<evidence type="ECO:0000313" key="2">
    <source>
        <dbReference type="Proteomes" id="UP001335325"/>
    </source>
</evidence>
<reference evidence="1 2" key="1">
    <citation type="submission" date="2022-10" db="EMBL/GenBank/DDBJ databases">
        <title>The complete genomes of actinobacterial strains from the NBC collection.</title>
        <authorList>
            <person name="Joergensen T.S."/>
            <person name="Alvarez Arevalo M."/>
            <person name="Sterndorff E.B."/>
            <person name="Faurdal D."/>
            <person name="Vuksanovic O."/>
            <person name="Mourched A.-S."/>
            <person name="Charusanti P."/>
            <person name="Shaw S."/>
            <person name="Blin K."/>
            <person name="Weber T."/>
        </authorList>
    </citation>
    <scope>NUCLEOTIDE SEQUENCE [LARGE SCALE GENOMIC DNA]</scope>
    <source>
        <strain evidence="1 2">NBC 01753</strain>
    </source>
</reference>
<gene>
    <name evidence="1" type="ORF">OIE73_33305</name>
</gene>
<name>A0ABZ1GVH5_9ACTN</name>
<sequence length="66" mass="7242">MADEKTPDEGAVEKAGRWVADLAEKVMVNGVGPITGSATWAEDRLSRRQGAEYRAPDDDERVLPRT</sequence>
<dbReference type="RefSeq" id="WP_326755848.1">
    <property type="nucleotide sequence ID" value="NZ_CP109134.1"/>
</dbReference>
<evidence type="ECO:0000313" key="1">
    <source>
        <dbReference type="EMBL" id="WSD10125.1"/>
    </source>
</evidence>
<protein>
    <submittedName>
        <fullName evidence="1">Uncharacterized protein</fullName>
    </submittedName>
</protein>
<dbReference type="Proteomes" id="UP001335325">
    <property type="component" value="Chromosome"/>
</dbReference>
<organism evidence="1 2">
    <name type="scientific">Streptomyces hirsutus</name>
    <dbReference type="NCBI Taxonomy" id="35620"/>
    <lineage>
        <taxon>Bacteria</taxon>
        <taxon>Bacillati</taxon>
        <taxon>Actinomycetota</taxon>
        <taxon>Actinomycetes</taxon>
        <taxon>Kitasatosporales</taxon>
        <taxon>Streptomycetaceae</taxon>
        <taxon>Streptomyces</taxon>
    </lineage>
</organism>
<dbReference type="GeneID" id="91547557"/>
<proteinExistence type="predicted"/>
<accession>A0ABZ1GVH5</accession>